<keyword evidence="1" id="KW-0472">Membrane</keyword>
<gene>
    <name evidence="2" type="ORF">LQG66_14405</name>
</gene>
<protein>
    <submittedName>
        <fullName evidence="2">Uncharacterized protein</fullName>
    </submittedName>
</protein>
<dbReference type="RefSeq" id="WP_231326875.1">
    <property type="nucleotide sequence ID" value="NZ_CP088156.1"/>
</dbReference>
<organism evidence="2 3">
    <name type="scientific">Bradyrhizobium ontarionense</name>
    <dbReference type="NCBI Taxonomy" id="2898149"/>
    <lineage>
        <taxon>Bacteria</taxon>
        <taxon>Pseudomonadati</taxon>
        <taxon>Pseudomonadota</taxon>
        <taxon>Alphaproteobacteria</taxon>
        <taxon>Hyphomicrobiales</taxon>
        <taxon>Nitrobacteraceae</taxon>
        <taxon>Bradyrhizobium</taxon>
    </lineage>
</organism>
<name>A0ABY3RKJ1_9BRAD</name>
<feature type="transmembrane region" description="Helical" evidence="1">
    <location>
        <begin position="119"/>
        <end position="140"/>
    </location>
</feature>
<keyword evidence="1" id="KW-0812">Transmembrane</keyword>
<feature type="transmembrane region" description="Helical" evidence="1">
    <location>
        <begin position="82"/>
        <end position="99"/>
    </location>
</feature>
<keyword evidence="1" id="KW-1133">Transmembrane helix</keyword>
<evidence type="ECO:0000313" key="2">
    <source>
        <dbReference type="EMBL" id="UFZ07425.1"/>
    </source>
</evidence>
<accession>A0ABY3RKJ1</accession>
<dbReference type="EMBL" id="CP088156">
    <property type="protein sequence ID" value="UFZ07425.1"/>
    <property type="molecule type" value="Genomic_DNA"/>
</dbReference>
<reference evidence="2" key="1">
    <citation type="journal article" date="2024" name="Antonie Van Leeuwenhoek">
        <title>Bradyrhizobium ontarionense sp. nov., a novel bacterial symbiont isolated from Aeschynomene indica (Indian jointvetch), harbours photosynthesis, nitrogen fixation and nitrous oxide (N2O) reductase genes.</title>
        <authorList>
            <person name="Bromfield E.S.P."/>
            <person name="Cloutier S."/>
        </authorList>
    </citation>
    <scope>NUCLEOTIDE SEQUENCE</scope>
    <source>
        <strain evidence="2">A19</strain>
    </source>
</reference>
<dbReference type="Proteomes" id="UP001431010">
    <property type="component" value="Chromosome"/>
</dbReference>
<sequence>MSWPPGQGRAEILTAPLIGPAVLNLGLCPYSYSLSDDLCNDDTGRQASGSFDRGISQIARASVVISVCARRSQTDLSMMKKVLPVGLLLLGAVLLYVYFDTRLPPGVQAKGGEDWVNSLSLVSSIISILGGVVSVTLQVIQHRRG</sequence>
<evidence type="ECO:0000256" key="1">
    <source>
        <dbReference type="SAM" id="Phobius"/>
    </source>
</evidence>
<evidence type="ECO:0000313" key="3">
    <source>
        <dbReference type="Proteomes" id="UP001431010"/>
    </source>
</evidence>
<keyword evidence="3" id="KW-1185">Reference proteome</keyword>
<proteinExistence type="predicted"/>